<keyword evidence="3 9" id="KW-0597">Phosphoprotein</keyword>
<evidence type="ECO:0000256" key="2">
    <source>
        <dbReference type="ARBA" id="ARBA00012438"/>
    </source>
</evidence>
<feature type="domain" description="Histidine kinase" evidence="10">
    <location>
        <begin position="785"/>
        <end position="999"/>
    </location>
</feature>
<dbReference type="Pfam" id="PF00512">
    <property type="entry name" value="HisKA"/>
    <property type="match status" value="2"/>
</dbReference>
<evidence type="ECO:0000259" key="11">
    <source>
        <dbReference type="PROSITE" id="PS50110"/>
    </source>
</evidence>
<dbReference type="InterPro" id="IPR003594">
    <property type="entry name" value="HATPase_dom"/>
</dbReference>
<dbReference type="FunFam" id="3.30.565.10:FF:000037">
    <property type="entry name" value="Hybrid sensor histidine kinase/response regulator"/>
    <property type="match status" value="1"/>
</dbReference>
<dbReference type="SUPFAM" id="SSF52172">
    <property type="entry name" value="CheY-like"/>
    <property type="match status" value="1"/>
</dbReference>
<dbReference type="FunFam" id="1.10.287.130:FF:000045">
    <property type="entry name" value="Two-component system sensor histidine kinase/response regulator"/>
    <property type="match status" value="1"/>
</dbReference>
<dbReference type="Gene3D" id="3.30.450.20">
    <property type="entry name" value="PAS domain"/>
    <property type="match status" value="1"/>
</dbReference>
<dbReference type="InterPro" id="IPR003661">
    <property type="entry name" value="HisK_dim/P_dom"/>
</dbReference>
<dbReference type="PANTHER" id="PTHR43547">
    <property type="entry name" value="TWO-COMPONENT HISTIDINE KINASE"/>
    <property type="match status" value="1"/>
</dbReference>
<dbReference type="PROSITE" id="PS50110">
    <property type="entry name" value="RESPONSE_REGULATORY"/>
    <property type="match status" value="1"/>
</dbReference>
<dbReference type="SMART" id="SM00448">
    <property type="entry name" value="REC"/>
    <property type="match status" value="1"/>
</dbReference>
<evidence type="ECO:0000313" key="13">
    <source>
        <dbReference type="Proteomes" id="UP000217289"/>
    </source>
</evidence>
<dbReference type="Pfam" id="PF00072">
    <property type="entry name" value="Response_reg"/>
    <property type="match status" value="1"/>
</dbReference>
<keyword evidence="5" id="KW-0547">Nucleotide-binding</keyword>
<comment type="catalytic activity">
    <reaction evidence="1">
        <text>ATP + protein L-histidine = ADP + protein N-phospho-L-histidine.</text>
        <dbReference type="EC" id="2.7.13.3"/>
    </reaction>
</comment>
<evidence type="ECO:0000256" key="9">
    <source>
        <dbReference type="PROSITE-ProRule" id="PRU00169"/>
    </source>
</evidence>
<keyword evidence="4" id="KW-0808">Transferase</keyword>
<dbReference type="InterPro" id="IPR029016">
    <property type="entry name" value="GAF-like_dom_sf"/>
</dbReference>
<dbReference type="SUPFAM" id="SSF47384">
    <property type="entry name" value="Homodimeric domain of signal transducing histidine kinase"/>
    <property type="match status" value="2"/>
</dbReference>
<keyword evidence="8" id="KW-0902">Two-component regulatory system</keyword>
<evidence type="ECO:0000313" key="12">
    <source>
        <dbReference type="EMBL" id="ATB30457.1"/>
    </source>
</evidence>
<reference evidence="12 13" key="1">
    <citation type="submission" date="2017-06" db="EMBL/GenBank/DDBJ databases">
        <authorList>
            <person name="Kim H.J."/>
            <person name="Triplett B.A."/>
        </authorList>
    </citation>
    <scope>NUCLEOTIDE SEQUENCE [LARGE SCALE GENOMIC DNA]</scope>
    <source>
        <strain evidence="12 13">DSM 14713</strain>
    </source>
</reference>
<evidence type="ECO:0000256" key="1">
    <source>
        <dbReference type="ARBA" id="ARBA00000085"/>
    </source>
</evidence>
<dbReference type="InterPro" id="IPR004358">
    <property type="entry name" value="Sig_transdc_His_kin-like_C"/>
</dbReference>
<dbReference type="InterPro" id="IPR013656">
    <property type="entry name" value="PAS_4"/>
</dbReference>
<dbReference type="AlphaFoldDB" id="A0A250IH22"/>
<keyword evidence="13" id="KW-1185">Reference proteome</keyword>
<keyword evidence="6 12" id="KW-0418">Kinase</keyword>
<protein>
    <recommendedName>
        <fullName evidence="2">histidine kinase</fullName>
        <ecNumber evidence="2">2.7.13.3</ecNumber>
    </recommendedName>
</protein>
<organism evidence="12 13">
    <name type="scientific">Melittangium boletus DSM 14713</name>
    <dbReference type="NCBI Taxonomy" id="1294270"/>
    <lineage>
        <taxon>Bacteria</taxon>
        <taxon>Pseudomonadati</taxon>
        <taxon>Myxococcota</taxon>
        <taxon>Myxococcia</taxon>
        <taxon>Myxococcales</taxon>
        <taxon>Cystobacterineae</taxon>
        <taxon>Archangiaceae</taxon>
        <taxon>Melittangium</taxon>
    </lineage>
</organism>
<dbReference type="PROSITE" id="PS50109">
    <property type="entry name" value="HIS_KIN"/>
    <property type="match status" value="2"/>
</dbReference>
<dbReference type="Gene3D" id="3.30.450.40">
    <property type="match status" value="1"/>
</dbReference>
<dbReference type="Gene3D" id="3.30.565.10">
    <property type="entry name" value="Histidine kinase-like ATPase, C-terminal domain"/>
    <property type="match status" value="2"/>
</dbReference>
<accession>A0A250IH22</accession>
<dbReference type="FunFam" id="3.30.565.10:FF:000006">
    <property type="entry name" value="Sensor histidine kinase WalK"/>
    <property type="match status" value="1"/>
</dbReference>
<feature type="modified residue" description="4-aspartylphosphate" evidence="9">
    <location>
        <position position="681"/>
    </location>
</feature>
<dbReference type="SUPFAM" id="SSF55874">
    <property type="entry name" value="ATPase domain of HSP90 chaperone/DNA topoisomerase II/histidine kinase"/>
    <property type="match status" value="2"/>
</dbReference>
<dbReference type="OrthoDB" id="5523050at2"/>
<dbReference type="PRINTS" id="PR00344">
    <property type="entry name" value="BCTRLSENSOR"/>
</dbReference>
<dbReference type="InterPro" id="IPR035965">
    <property type="entry name" value="PAS-like_dom_sf"/>
</dbReference>
<dbReference type="GO" id="GO:0005524">
    <property type="term" value="F:ATP binding"/>
    <property type="evidence" value="ECO:0007669"/>
    <property type="project" value="UniProtKB-KW"/>
</dbReference>
<evidence type="ECO:0000259" key="10">
    <source>
        <dbReference type="PROSITE" id="PS50109"/>
    </source>
</evidence>
<dbReference type="FunFam" id="1.10.287.130:FF:000070">
    <property type="entry name" value="Histidine kinase sensor protein"/>
    <property type="match status" value="1"/>
</dbReference>
<dbReference type="PANTHER" id="PTHR43547:SF2">
    <property type="entry name" value="HYBRID SIGNAL TRANSDUCTION HISTIDINE KINASE C"/>
    <property type="match status" value="1"/>
</dbReference>
<dbReference type="Pfam" id="PF02518">
    <property type="entry name" value="HATPase_c"/>
    <property type="match status" value="2"/>
</dbReference>
<dbReference type="GO" id="GO:0000155">
    <property type="term" value="F:phosphorelay sensor kinase activity"/>
    <property type="evidence" value="ECO:0007669"/>
    <property type="project" value="InterPro"/>
</dbReference>
<sequence length="1006" mass="109484">MKKPASAAPSERLESVREVLMGGGEVGALLRGMDWAATSLGPVDSWPQSLRSALSICLGSGFPIGIYWGADLVLFYNDGYIPIAGGKHPWALGRPGEEVWPEIWDGLRRSFARVMETGAATYEEDSLLLMHRHGYTEECYFNFTLSPIRGEGGRVEGVFNAVLETTYRVINARRTQVLRELAERTAVARTAREACLLTASSLGAAPLDVPFCALYLVDEKEGGARLTASSGFAPGGPSLPSVLSLEVGAPSPWPLAEVRLSGRVEQVSGLSERLGFAPPGGPWPEPSNSALVVPFLVGTGELASGFLVMGLSPRRALDEEYRQFAERAAAHVSRVMSVAAAFEEERQRAEALAELDRAKTAFFSNVSHEFRTPLTLMLGPIEDALAATEPALHGAELERVHRNGLRLLKLVNTLLDFSRIEAGRIEASFAPTDLAALTRELASTFRSAVERAGLRLRVDCEPLAQPVYVDRDMWEKIVLNLLSNALKFTFAGEISVTLRGGDSRVELTVRDTGTGIPPEELPRIFERFHRVQDARSRTHEGSGIGLALVRELVALHGGTVRVESHVGEGTAFFLSLPTGSAHLPSDRLGVSRTRVSTASGAEAYMEEALRWGRGSATESEPVRASVHPTAGARIVLADDNADMREYVARLLGAFWRVEAVADGQAALDAVLREPPELVLTDVMMPRLDGFGLLRALKADARTRMVPVILLSARAGEEAQVDGLGAGADDYLVKPFSARELLARVGARLEIARMRAGLNAELERKVRERTAQLQESNRELESFSYSVSHDLRAPLRHILGFAELLAKRTRGTLDDKSQHYVDVIAEAARKGGQLVDDLLAFSRLGRAELKRATVDLARLVDEVRADLAPEAEGRDIHWRVMALPPVQADASLLRMALKNLLSNALKYTRPRAEALIEISAEASPEEVRVHVRDNGVGFEMKYADKLFGVFQRLHAAAQFEGTGIGLANVRRIIARHGGHVWAEGAVDQGACFHFSLPHARVGASPHE</sequence>
<evidence type="ECO:0000256" key="7">
    <source>
        <dbReference type="ARBA" id="ARBA00022840"/>
    </source>
</evidence>
<evidence type="ECO:0000256" key="8">
    <source>
        <dbReference type="ARBA" id="ARBA00023012"/>
    </source>
</evidence>
<dbReference type="Pfam" id="PF08448">
    <property type="entry name" value="PAS_4"/>
    <property type="match status" value="1"/>
</dbReference>
<proteinExistence type="predicted"/>
<evidence type="ECO:0000256" key="3">
    <source>
        <dbReference type="ARBA" id="ARBA00022553"/>
    </source>
</evidence>
<dbReference type="CDD" id="cd16922">
    <property type="entry name" value="HATPase_EvgS-ArcB-TorS-like"/>
    <property type="match status" value="1"/>
</dbReference>
<dbReference type="Gene3D" id="1.10.287.130">
    <property type="match status" value="2"/>
</dbReference>
<dbReference type="InterPro" id="IPR036097">
    <property type="entry name" value="HisK_dim/P_sf"/>
</dbReference>
<dbReference type="InterPro" id="IPR005467">
    <property type="entry name" value="His_kinase_dom"/>
</dbReference>
<name>A0A250IH22_9BACT</name>
<dbReference type="SMART" id="SM00388">
    <property type="entry name" value="HisKA"/>
    <property type="match status" value="2"/>
</dbReference>
<keyword evidence="7" id="KW-0067">ATP-binding</keyword>
<evidence type="ECO:0000256" key="5">
    <source>
        <dbReference type="ARBA" id="ARBA00022741"/>
    </source>
</evidence>
<dbReference type="Proteomes" id="UP000217289">
    <property type="component" value="Chromosome"/>
</dbReference>
<dbReference type="InterPro" id="IPR036890">
    <property type="entry name" value="HATPase_C_sf"/>
</dbReference>
<dbReference type="InterPro" id="IPR011006">
    <property type="entry name" value="CheY-like_superfamily"/>
</dbReference>
<dbReference type="EC" id="2.7.13.3" evidence="2"/>
<dbReference type="Gene3D" id="3.40.50.2300">
    <property type="match status" value="1"/>
</dbReference>
<dbReference type="CDD" id="cd17574">
    <property type="entry name" value="REC_OmpR"/>
    <property type="match status" value="1"/>
</dbReference>
<evidence type="ECO:0000256" key="4">
    <source>
        <dbReference type="ARBA" id="ARBA00022679"/>
    </source>
</evidence>
<feature type="domain" description="Histidine kinase" evidence="10">
    <location>
        <begin position="365"/>
        <end position="580"/>
    </location>
</feature>
<dbReference type="KEGG" id="mbd:MEBOL_003918"/>
<dbReference type="RefSeq" id="WP_095978909.1">
    <property type="nucleotide sequence ID" value="NZ_CP022163.1"/>
</dbReference>
<dbReference type="SUPFAM" id="SSF55785">
    <property type="entry name" value="PYP-like sensor domain (PAS domain)"/>
    <property type="match status" value="1"/>
</dbReference>
<dbReference type="EMBL" id="CP022163">
    <property type="protein sequence ID" value="ATB30457.1"/>
    <property type="molecule type" value="Genomic_DNA"/>
</dbReference>
<dbReference type="CDD" id="cd00082">
    <property type="entry name" value="HisKA"/>
    <property type="match status" value="2"/>
</dbReference>
<evidence type="ECO:0000256" key="6">
    <source>
        <dbReference type="ARBA" id="ARBA00022777"/>
    </source>
</evidence>
<dbReference type="SMART" id="SM00387">
    <property type="entry name" value="HATPase_c"/>
    <property type="match status" value="2"/>
</dbReference>
<dbReference type="InterPro" id="IPR001789">
    <property type="entry name" value="Sig_transdc_resp-reg_receiver"/>
</dbReference>
<gene>
    <name evidence="12" type="ORF">MEBOL_003918</name>
</gene>
<feature type="domain" description="Response regulatory" evidence="11">
    <location>
        <begin position="633"/>
        <end position="748"/>
    </location>
</feature>
<dbReference type="SUPFAM" id="SSF55781">
    <property type="entry name" value="GAF domain-like"/>
    <property type="match status" value="1"/>
</dbReference>